<keyword evidence="10" id="KW-1185">Reference proteome</keyword>
<dbReference type="InterPro" id="IPR005017">
    <property type="entry name" value="OMPP1/FadL/TodX"/>
</dbReference>
<keyword evidence="7" id="KW-0998">Cell outer membrane</keyword>
<keyword evidence="4" id="KW-0812">Transmembrane</keyword>
<dbReference type="AlphaFoldDB" id="A0A023D242"/>
<proteinExistence type="inferred from homology"/>
<dbReference type="GO" id="GO:0009279">
    <property type="term" value="C:cell outer membrane"/>
    <property type="evidence" value="ECO:0007669"/>
    <property type="project" value="UniProtKB-SubCell"/>
</dbReference>
<dbReference type="EMBL" id="BAND01000015">
    <property type="protein sequence ID" value="GAJ28208.1"/>
    <property type="molecule type" value="Genomic_DNA"/>
</dbReference>
<organism evidence="9 10">
    <name type="scientific">Acidomonas methanolica NBRC 104435</name>
    <dbReference type="NCBI Taxonomy" id="1231351"/>
    <lineage>
        <taxon>Bacteria</taxon>
        <taxon>Pseudomonadati</taxon>
        <taxon>Pseudomonadota</taxon>
        <taxon>Alphaproteobacteria</taxon>
        <taxon>Acetobacterales</taxon>
        <taxon>Acetobacteraceae</taxon>
        <taxon>Acidomonas</taxon>
    </lineage>
</organism>
<comment type="caution">
    <text evidence="9">The sequence shown here is derived from an EMBL/GenBank/DDBJ whole genome shotgun (WGS) entry which is preliminary data.</text>
</comment>
<evidence type="ECO:0000256" key="4">
    <source>
        <dbReference type="ARBA" id="ARBA00022692"/>
    </source>
</evidence>
<gene>
    <name evidence="9" type="ORF">Amme_015_075</name>
</gene>
<dbReference type="OrthoDB" id="19849at2"/>
<protein>
    <submittedName>
        <fullName evidence="9">Aromatic hydrocarbon degradation membrane protein</fullName>
    </submittedName>
</protein>
<evidence type="ECO:0000256" key="5">
    <source>
        <dbReference type="ARBA" id="ARBA00022729"/>
    </source>
</evidence>
<sequence length="435" mass="46948">MMMKTTSRSATCGALTALSLLVPLRSALASGFALRETDAMSVGSAYIGGVSRANDAATVVLNPAGMSFLDHSEIENNLFYADPNARFRGQNFMGPGVTTSGVQGNRGITDAATGAAYGVWKINSRWAVGYGFYTPYGQRANYPQNWVGRYQSLVTSITDYELSVMASYRVTKRLSIGAGPRLGYLAGRFTQAVNLGPINTIFGDTTADLTANAFAFGYDVGAIYKVDDATQIGVNYQSRMSYNMSSRTKFSPPPALAAISSINNLLIAESGHGSLQVTLPDSVSFGITRVLSPRWTLMLEGQWTHWSLIQSLNNISDHGGANTTVPVGWRNTWFGGISATYKVSNAILLRGGVSYDESPATLANRNTRTPDTNRFDLGFGVDYRPFDRVTVTLGYAHIFGTNPHIDNSASNMSGRIVGVYNDYANVVVIGTHLRF</sequence>
<dbReference type="GO" id="GO:0015483">
    <property type="term" value="F:long-chain fatty acid transporting porin activity"/>
    <property type="evidence" value="ECO:0007669"/>
    <property type="project" value="TreeGrafter"/>
</dbReference>
<keyword evidence="6" id="KW-0472">Membrane</keyword>
<dbReference type="Proteomes" id="UP000019760">
    <property type="component" value="Unassembled WGS sequence"/>
</dbReference>
<dbReference type="RefSeq" id="WP_042056580.1">
    <property type="nucleotide sequence ID" value="NZ_BAND01000015.1"/>
</dbReference>
<keyword evidence="3" id="KW-1134">Transmembrane beta strand</keyword>
<evidence type="ECO:0000256" key="8">
    <source>
        <dbReference type="SAM" id="SignalP"/>
    </source>
</evidence>
<evidence type="ECO:0000256" key="7">
    <source>
        <dbReference type="ARBA" id="ARBA00023237"/>
    </source>
</evidence>
<dbReference type="Pfam" id="PF03349">
    <property type="entry name" value="Toluene_X"/>
    <property type="match status" value="1"/>
</dbReference>
<dbReference type="PANTHER" id="PTHR35093">
    <property type="entry name" value="OUTER MEMBRANE PROTEIN NMB0088-RELATED"/>
    <property type="match status" value="1"/>
</dbReference>
<comment type="similarity">
    <text evidence="2">Belongs to the OmpP1/FadL family.</text>
</comment>
<dbReference type="Gene3D" id="2.40.160.60">
    <property type="entry name" value="Outer membrane protein transport protein (OMPP1/FadL/TodX)"/>
    <property type="match status" value="1"/>
</dbReference>
<dbReference type="SUPFAM" id="SSF56935">
    <property type="entry name" value="Porins"/>
    <property type="match status" value="1"/>
</dbReference>
<feature type="signal peptide" evidence="8">
    <location>
        <begin position="1"/>
        <end position="29"/>
    </location>
</feature>
<comment type="subcellular location">
    <subcellularLocation>
        <location evidence="1">Cell outer membrane</location>
        <topology evidence="1">Multi-pass membrane protein</topology>
    </subcellularLocation>
</comment>
<evidence type="ECO:0000256" key="6">
    <source>
        <dbReference type="ARBA" id="ARBA00023136"/>
    </source>
</evidence>
<name>A0A023D242_ACIMT</name>
<reference evidence="10" key="1">
    <citation type="journal article" date="2014" name="FEMS Microbiol. Lett.">
        <title>Draft Genomic DNA Sequence of the Facultatively Methylotrophic Bacterium Acidomonas methanolica type strain MB58.</title>
        <authorList>
            <person name="Higashiura N."/>
            <person name="Hadano H."/>
            <person name="Hirakawa H."/>
            <person name="Matsutani M."/>
            <person name="Takabe S."/>
            <person name="Matsushita K."/>
            <person name="Azuma Y."/>
        </authorList>
    </citation>
    <scope>NUCLEOTIDE SEQUENCE [LARGE SCALE GENOMIC DNA]</scope>
    <source>
        <strain evidence="10">MB58</strain>
    </source>
</reference>
<accession>A0A023D242</accession>
<evidence type="ECO:0000313" key="10">
    <source>
        <dbReference type="Proteomes" id="UP000019760"/>
    </source>
</evidence>
<feature type="chain" id="PRO_5030001283" evidence="8">
    <location>
        <begin position="30"/>
        <end position="435"/>
    </location>
</feature>
<evidence type="ECO:0000313" key="9">
    <source>
        <dbReference type="EMBL" id="GAJ28208.1"/>
    </source>
</evidence>
<reference evidence="9 10" key="2">
    <citation type="journal article" date="2014" name="FEMS Microbiol. Lett.">
        <title>Draft genomic DNA sequence of the facultatively methylotrophic bacterium Acidomonas methanolica type strain MB58.</title>
        <authorList>
            <person name="Higashiura N."/>
            <person name="Hadano H."/>
            <person name="Hirakawa H."/>
            <person name="Matsutani M."/>
            <person name="Takabe S."/>
            <person name="Matsushita K."/>
            <person name="Azuma Y."/>
        </authorList>
    </citation>
    <scope>NUCLEOTIDE SEQUENCE [LARGE SCALE GENOMIC DNA]</scope>
    <source>
        <strain evidence="9 10">MB58</strain>
    </source>
</reference>
<evidence type="ECO:0000256" key="3">
    <source>
        <dbReference type="ARBA" id="ARBA00022452"/>
    </source>
</evidence>
<keyword evidence="5 8" id="KW-0732">Signal</keyword>
<evidence type="ECO:0000256" key="2">
    <source>
        <dbReference type="ARBA" id="ARBA00008163"/>
    </source>
</evidence>
<evidence type="ECO:0000256" key="1">
    <source>
        <dbReference type="ARBA" id="ARBA00004571"/>
    </source>
</evidence>
<dbReference type="PANTHER" id="PTHR35093:SF8">
    <property type="entry name" value="OUTER MEMBRANE PROTEIN NMB0088-RELATED"/>
    <property type="match status" value="1"/>
</dbReference>